<dbReference type="Gene3D" id="1.10.10.60">
    <property type="entry name" value="Homeodomain-like"/>
    <property type="match status" value="2"/>
</dbReference>
<dbReference type="RefSeq" id="WP_121047561.1">
    <property type="nucleotide sequence ID" value="NZ_AP018711.1"/>
</dbReference>
<evidence type="ECO:0000313" key="7">
    <source>
        <dbReference type="Proteomes" id="UP000275727"/>
    </source>
</evidence>
<organism evidence="5 7">
    <name type="scientific">Sphingosinicella microcystinivorans</name>
    <dbReference type="NCBI Taxonomy" id="335406"/>
    <lineage>
        <taxon>Bacteria</taxon>
        <taxon>Pseudomonadati</taxon>
        <taxon>Pseudomonadota</taxon>
        <taxon>Alphaproteobacteria</taxon>
        <taxon>Sphingomonadales</taxon>
        <taxon>Sphingosinicellaceae</taxon>
        <taxon>Sphingosinicella</taxon>
    </lineage>
</organism>
<dbReference type="SMART" id="SM00342">
    <property type="entry name" value="HTH_ARAC"/>
    <property type="match status" value="1"/>
</dbReference>
<accession>A0AAD1D738</accession>
<reference evidence="6 8" key="2">
    <citation type="submission" date="2018-10" db="EMBL/GenBank/DDBJ databases">
        <title>Genomic Encyclopedia of Type Strains, Phase IV (KMG-IV): sequencing the most valuable type-strain genomes for metagenomic binning, comparative biology and taxonomic classification.</title>
        <authorList>
            <person name="Goeker M."/>
        </authorList>
    </citation>
    <scope>NUCLEOTIDE SEQUENCE [LARGE SCALE GENOMIC DNA]</scope>
    <source>
        <strain evidence="6 8">DSM 19791</strain>
    </source>
</reference>
<dbReference type="Proteomes" id="UP000275727">
    <property type="component" value="Chromosome"/>
</dbReference>
<proteinExistence type="predicted"/>
<reference evidence="5 7" key="1">
    <citation type="submission" date="2018-06" db="EMBL/GenBank/DDBJ databases">
        <title>Complete Genome Sequence of the Microcystin-Degrading Bacterium Sphingosinicella microcystinivorans Strain B-9.</title>
        <authorList>
            <person name="Jin H."/>
            <person name="Nishizawa T."/>
            <person name="Guo Y."/>
            <person name="Nishizawa A."/>
            <person name="Park H."/>
            <person name="Kato H."/>
            <person name="Tsuji K."/>
            <person name="Harada K."/>
        </authorList>
    </citation>
    <scope>NUCLEOTIDE SEQUENCE [LARGE SCALE GENOMIC DNA]</scope>
    <source>
        <strain evidence="5 7">B9</strain>
    </source>
</reference>
<dbReference type="PRINTS" id="PR00032">
    <property type="entry name" value="HTHARAC"/>
</dbReference>
<evidence type="ECO:0000313" key="5">
    <source>
        <dbReference type="EMBL" id="BBE33991.1"/>
    </source>
</evidence>
<evidence type="ECO:0000256" key="1">
    <source>
        <dbReference type="ARBA" id="ARBA00023015"/>
    </source>
</evidence>
<protein>
    <submittedName>
        <fullName evidence="6">AraC-like DNA-binding protein</fullName>
    </submittedName>
</protein>
<dbReference type="InterPro" id="IPR053142">
    <property type="entry name" value="PchR_regulatory_protein"/>
</dbReference>
<keyword evidence="1" id="KW-0805">Transcription regulation</keyword>
<dbReference type="EMBL" id="AP018711">
    <property type="protein sequence ID" value="BBE33991.1"/>
    <property type="molecule type" value="Genomic_DNA"/>
</dbReference>
<sequence>MLAEHAMMETGGSLDTPQGEPIVGALHFSGTRALDNRLDIAEALFDPTLQSVVDALKVSIGSRPGPVGNAFLLRPQSEIVSGWYNGVTIRPGFSLVLSDLRYAEECVYRHVCGEYLKLHFKLDGTSVIGSDQEENVPVPAGLMSFLVQPTHSVKYERIVGESRERSITMICSKDFVSGLLSPNMPDLPVSIADFLRARASHFSYDSLPMHPQMRPIVEDLLSPPDAGALGNLMIEAKALELLCFAIKHILGSSRTAETVRPRDRRKVEELCQILDEDTQAAFSIAELCRHLAWNETQMMECFKQVTGTTISNYRQRVRMDHALRQLCDTDASITEVAFNAGYEHPSNFATAFKRTFGFSPRLARTRLN</sequence>
<dbReference type="AlphaFoldDB" id="A0AAD1D738"/>
<dbReference type="EMBL" id="RBWX01000007">
    <property type="protein sequence ID" value="RKS91070.1"/>
    <property type="molecule type" value="Genomic_DNA"/>
</dbReference>
<keyword evidence="3" id="KW-0804">Transcription</keyword>
<dbReference type="InterPro" id="IPR018062">
    <property type="entry name" value="HTH_AraC-typ_CS"/>
</dbReference>
<dbReference type="PANTHER" id="PTHR47893">
    <property type="entry name" value="REGULATORY PROTEIN PCHR"/>
    <property type="match status" value="1"/>
</dbReference>
<dbReference type="GO" id="GO:0003700">
    <property type="term" value="F:DNA-binding transcription factor activity"/>
    <property type="evidence" value="ECO:0007669"/>
    <property type="project" value="InterPro"/>
</dbReference>
<dbReference type="PANTHER" id="PTHR47893:SF1">
    <property type="entry name" value="REGULATORY PROTEIN PCHR"/>
    <property type="match status" value="1"/>
</dbReference>
<gene>
    <name evidence="6" type="ORF">DFR51_0618</name>
    <name evidence="5" type="ORF">SmB9_16490</name>
</gene>
<evidence type="ECO:0000313" key="6">
    <source>
        <dbReference type="EMBL" id="RKS91070.1"/>
    </source>
</evidence>
<dbReference type="Pfam" id="PF12833">
    <property type="entry name" value="HTH_18"/>
    <property type="match status" value="1"/>
</dbReference>
<dbReference type="GO" id="GO:0043565">
    <property type="term" value="F:sequence-specific DNA binding"/>
    <property type="evidence" value="ECO:0007669"/>
    <property type="project" value="InterPro"/>
</dbReference>
<dbReference type="PROSITE" id="PS00041">
    <property type="entry name" value="HTH_ARAC_FAMILY_1"/>
    <property type="match status" value="1"/>
</dbReference>
<dbReference type="KEGG" id="smic:SmB9_16490"/>
<dbReference type="SUPFAM" id="SSF46689">
    <property type="entry name" value="Homeodomain-like"/>
    <property type="match status" value="2"/>
</dbReference>
<dbReference type="PROSITE" id="PS01124">
    <property type="entry name" value="HTH_ARAC_FAMILY_2"/>
    <property type="match status" value="1"/>
</dbReference>
<name>A0AAD1D738_SPHMI</name>
<dbReference type="InterPro" id="IPR009057">
    <property type="entry name" value="Homeodomain-like_sf"/>
</dbReference>
<evidence type="ECO:0000256" key="3">
    <source>
        <dbReference type="ARBA" id="ARBA00023163"/>
    </source>
</evidence>
<dbReference type="InterPro" id="IPR018060">
    <property type="entry name" value="HTH_AraC"/>
</dbReference>
<keyword evidence="2" id="KW-0238">DNA-binding</keyword>
<evidence type="ECO:0000256" key="2">
    <source>
        <dbReference type="ARBA" id="ARBA00023125"/>
    </source>
</evidence>
<dbReference type="Proteomes" id="UP000276029">
    <property type="component" value="Unassembled WGS sequence"/>
</dbReference>
<dbReference type="InterPro" id="IPR020449">
    <property type="entry name" value="Tscrpt_reg_AraC-type_HTH"/>
</dbReference>
<evidence type="ECO:0000259" key="4">
    <source>
        <dbReference type="PROSITE" id="PS01124"/>
    </source>
</evidence>
<keyword evidence="8" id="KW-1185">Reference proteome</keyword>
<evidence type="ECO:0000313" key="8">
    <source>
        <dbReference type="Proteomes" id="UP000276029"/>
    </source>
</evidence>
<feature type="domain" description="HTH araC/xylS-type" evidence="4">
    <location>
        <begin position="268"/>
        <end position="366"/>
    </location>
</feature>